<dbReference type="Proteomes" id="UP000261212">
    <property type="component" value="Unassembled WGS sequence"/>
</dbReference>
<name>A0A3E3DX38_9FIRM</name>
<comment type="caution">
    <text evidence="1">The sequence shown here is derived from an EMBL/GenBank/DDBJ whole genome shotgun (WGS) entry which is preliminary data.</text>
</comment>
<dbReference type="EMBL" id="QUSM01000004">
    <property type="protein sequence ID" value="RGD73837.1"/>
    <property type="molecule type" value="Genomic_DNA"/>
</dbReference>
<dbReference type="RefSeq" id="WP_117532454.1">
    <property type="nucleotide sequence ID" value="NZ_QUSM01000004.1"/>
</dbReference>
<accession>A0A3E3DX38</accession>
<protein>
    <submittedName>
        <fullName evidence="1">Uncharacterized protein</fullName>
    </submittedName>
</protein>
<organism evidence="1 2">
    <name type="scientific">Anaerofustis stercorihominis</name>
    <dbReference type="NCBI Taxonomy" id="214853"/>
    <lineage>
        <taxon>Bacteria</taxon>
        <taxon>Bacillati</taxon>
        <taxon>Bacillota</taxon>
        <taxon>Clostridia</taxon>
        <taxon>Eubacteriales</taxon>
        <taxon>Eubacteriaceae</taxon>
        <taxon>Anaerofustis</taxon>
    </lineage>
</organism>
<dbReference type="AlphaFoldDB" id="A0A3E3DX38"/>
<evidence type="ECO:0000313" key="2">
    <source>
        <dbReference type="Proteomes" id="UP000261212"/>
    </source>
</evidence>
<proteinExistence type="predicted"/>
<gene>
    <name evidence="1" type="ORF">DW687_08665</name>
</gene>
<evidence type="ECO:0000313" key="1">
    <source>
        <dbReference type="EMBL" id="RGD73837.1"/>
    </source>
</evidence>
<reference evidence="1 2" key="1">
    <citation type="submission" date="2018-08" db="EMBL/GenBank/DDBJ databases">
        <title>A genome reference for cultivated species of the human gut microbiota.</title>
        <authorList>
            <person name="Zou Y."/>
            <person name="Xue W."/>
            <person name="Luo G."/>
        </authorList>
    </citation>
    <scope>NUCLEOTIDE SEQUENCE [LARGE SCALE GENOMIC DNA]</scope>
    <source>
        <strain evidence="1 2">AM25-6</strain>
    </source>
</reference>
<sequence length="94" mass="11346">MRSILQDEKECFLTGSTINLEEHHIFYGRGKRKLSEKYGLKVWLRADFHRESPYSVHKNPNKDIDLRLKKLGQRVFETRYPDLDFLEIFGRNYI</sequence>